<proteinExistence type="predicted"/>
<evidence type="ECO:0000313" key="3">
    <source>
        <dbReference type="Proteomes" id="UP000199701"/>
    </source>
</evidence>
<gene>
    <name evidence="2" type="ORF">SAMN05421659_104150</name>
</gene>
<sequence>MQKKIGNVILDYTYYKGQDLYSDGIIEDNILDIVKTGKEKDILYSSNEWPILYHLSDIRENILEWYPFCENAKTLEIGSGCGALTGLLSRKSKDVTCIELSEKRSLINAYRNQDCENITIMLGNFQDIIIKDKYDYITLIGVWEYAGLYVNDENPYLRMLEIVKKFLKKDGKIIIAIENKMGLKYWNGALEDHTSNLYSSLNDYVDDKHVRTFSKPEIEKIFKQLDINNYAFYYPVPDYKLPDVVYSDEILPKPGAERNYRKDYNACRMYNFYDATASDQICQDSMYPYFSNSFLIITGEKNTKNYFQKYNRCRKENLRIKTEIYEENERIFIRKKALNEPSKKHIIQLKNNEKIWIGCLPALKYIEGKLEDDEYITQYIEGIDLDTLFYEYRNDADLFVQKYCYFIDTYLRPLNEDLVPFSMSDQFISIFGNNAPLNEVSLKITNIDLIFSNLRLTKDSQLYCFDYEWIYDFSIPYDYVLWRNATQLYSKYMVYLRSKLSLGEFLKSVGIHLDNIPIYNEMERNFANSVFGINDKENYLQNYRKIAINQTIKFS</sequence>
<keyword evidence="2" id="KW-0808">Transferase</keyword>
<dbReference type="GO" id="GO:0032259">
    <property type="term" value="P:methylation"/>
    <property type="evidence" value="ECO:0007669"/>
    <property type="project" value="UniProtKB-KW"/>
</dbReference>
<accession>A0A1I0P4G8</accession>
<dbReference type="GO" id="GO:0008757">
    <property type="term" value="F:S-adenosylmethionine-dependent methyltransferase activity"/>
    <property type="evidence" value="ECO:0007669"/>
    <property type="project" value="InterPro"/>
</dbReference>
<feature type="domain" description="Methyltransferase type 11" evidence="1">
    <location>
        <begin position="75"/>
        <end position="175"/>
    </location>
</feature>
<dbReference type="InterPro" id="IPR013216">
    <property type="entry name" value="Methyltransf_11"/>
</dbReference>
<dbReference type="RefSeq" id="WP_092451950.1">
    <property type="nucleotide sequence ID" value="NZ_FOJI01000004.1"/>
</dbReference>
<dbReference type="OrthoDB" id="525353at2"/>
<reference evidence="2 3" key="1">
    <citation type="submission" date="2016-10" db="EMBL/GenBank/DDBJ databases">
        <authorList>
            <person name="de Groot N.N."/>
        </authorList>
    </citation>
    <scope>NUCLEOTIDE SEQUENCE [LARGE SCALE GENOMIC DNA]</scope>
    <source>
        <strain evidence="2 3">DSM 9179</strain>
    </source>
</reference>
<keyword evidence="3" id="KW-1185">Reference proteome</keyword>
<dbReference type="InterPro" id="IPR029063">
    <property type="entry name" value="SAM-dependent_MTases_sf"/>
</dbReference>
<evidence type="ECO:0000259" key="1">
    <source>
        <dbReference type="Pfam" id="PF08241"/>
    </source>
</evidence>
<dbReference type="AlphaFoldDB" id="A0A1I0P4G8"/>
<organism evidence="2 3">
    <name type="scientific">[Clostridium] fimetarium</name>
    <dbReference type="NCBI Taxonomy" id="99656"/>
    <lineage>
        <taxon>Bacteria</taxon>
        <taxon>Bacillati</taxon>
        <taxon>Bacillota</taxon>
        <taxon>Clostridia</taxon>
        <taxon>Lachnospirales</taxon>
        <taxon>Lachnospiraceae</taxon>
    </lineage>
</organism>
<dbReference type="Proteomes" id="UP000199701">
    <property type="component" value="Unassembled WGS sequence"/>
</dbReference>
<dbReference type="Gene3D" id="3.40.50.150">
    <property type="entry name" value="Vaccinia Virus protein VP39"/>
    <property type="match status" value="1"/>
</dbReference>
<dbReference type="SUPFAM" id="SSF53335">
    <property type="entry name" value="S-adenosyl-L-methionine-dependent methyltransferases"/>
    <property type="match status" value="1"/>
</dbReference>
<evidence type="ECO:0000313" key="2">
    <source>
        <dbReference type="EMBL" id="SEW09160.1"/>
    </source>
</evidence>
<dbReference type="STRING" id="99656.SAMN05421659_104150"/>
<dbReference type="Pfam" id="PF08241">
    <property type="entry name" value="Methyltransf_11"/>
    <property type="match status" value="1"/>
</dbReference>
<dbReference type="EMBL" id="FOJI01000004">
    <property type="protein sequence ID" value="SEW09160.1"/>
    <property type="molecule type" value="Genomic_DNA"/>
</dbReference>
<dbReference type="CDD" id="cd02440">
    <property type="entry name" value="AdoMet_MTases"/>
    <property type="match status" value="1"/>
</dbReference>
<protein>
    <submittedName>
        <fullName evidence="2">Methyltransferase domain-containing protein</fullName>
    </submittedName>
</protein>
<name>A0A1I0P4G8_9FIRM</name>
<keyword evidence="2" id="KW-0489">Methyltransferase</keyword>